<proteinExistence type="predicted"/>
<protein>
    <recommendedName>
        <fullName evidence="1">HTH merR-type domain-containing protein</fullName>
    </recommendedName>
</protein>
<dbReference type="GO" id="GO:0006355">
    <property type="term" value="P:regulation of DNA-templated transcription"/>
    <property type="evidence" value="ECO:0007669"/>
    <property type="project" value="InterPro"/>
</dbReference>
<dbReference type="STRING" id="571913.VV02_07720"/>
<name>A0A0K1JGR1_9MICO</name>
<dbReference type="Pfam" id="PF13411">
    <property type="entry name" value="MerR_1"/>
    <property type="match status" value="1"/>
</dbReference>
<organism evidence="2 3">
    <name type="scientific">Luteipulveratus mongoliensis</name>
    <dbReference type="NCBI Taxonomy" id="571913"/>
    <lineage>
        <taxon>Bacteria</taxon>
        <taxon>Bacillati</taxon>
        <taxon>Actinomycetota</taxon>
        <taxon>Actinomycetes</taxon>
        <taxon>Micrococcales</taxon>
        <taxon>Dermacoccaceae</taxon>
        <taxon>Luteipulveratus</taxon>
    </lineage>
</organism>
<reference evidence="2 3" key="1">
    <citation type="submission" date="2015-03" db="EMBL/GenBank/DDBJ databases">
        <title>Luteipulveratus halotolerans sp. nov., a novel actinobacterium (Dermacoccaceae) from Sarawak, Malaysia.</title>
        <authorList>
            <person name="Juboi H."/>
            <person name="Basik A."/>
            <person name="Shamsul S.S."/>
            <person name="Arnold P."/>
            <person name="Schmitt E.K."/>
            <person name="Sanglier J.-J."/>
            <person name="Yeo T."/>
        </authorList>
    </citation>
    <scope>NUCLEOTIDE SEQUENCE [LARGE SCALE GENOMIC DNA]</scope>
    <source>
        <strain evidence="2 3">MN07-A0370</strain>
    </source>
</reference>
<feature type="domain" description="HTH merR-type" evidence="1">
    <location>
        <begin position="10"/>
        <end position="72"/>
    </location>
</feature>
<evidence type="ECO:0000313" key="3">
    <source>
        <dbReference type="Proteomes" id="UP000066480"/>
    </source>
</evidence>
<sequence>MTTDQRPSSKASLPAGLTYRQFDYWCGLGLIPGQPERLGSGHRRKLTRDQIEHLRVMAQLVRAGFTPSAASEASVSIRATGSWRVGPFTVEQVAS</sequence>
<dbReference type="InterPro" id="IPR000551">
    <property type="entry name" value="MerR-type_HTH_dom"/>
</dbReference>
<dbReference type="Proteomes" id="UP000066480">
    <property type="component" value="Chromosome"/>
</dbReference>
<evidence type="ECO:0000313" key="2">
    <source>
        <dbReference type="EMBL" id="AKU15768.1"/>
    </source>
</evidence>
<dbReference type="GO" id="GO:0003677">
    <property type="term" value="F:DNA binding"/>
    <property type="evidence" value="ECO:0007669"/>
    <property type="project" value="InterPro"/>
</dbReference>
<keyword evidence="3" id="KW-1185">Reference proteome</keyword>
<dbReference type="RefSeq" id="WP_052590837.1">
    <property type="nucleotide sequence ID" value="NZ_CP011112.1"/>
</dbReference>
<gene>
    <name evidence="2" type="ORF">VV02_07720</name>
</gene>
<dbReference type="KEGG" id="lmoi:VV02_07720"/>
<accession>A0A0K1JGR1</accession>
<dbReference type="Gene3D" id="1.10.1660.10">
    <property type="match status" value="1"/>
</dbReference>
<evidence type="ECO:0000259" key="1">
    <source>
        <dbReference type="Pfam" id="PF13411"/>
    </source>
</evidence>
<dbReference type="EMBL" id="CP011112">
    <property type="protein sequence ID" value="AKU15768.1"/>
    <property type="molecule type" value="Genomic_DNA"/>
</dbReference>
<dbReference type="AlphaFoldDB" id="A0A0K1JGR1"/>